<dbReference type="Pfam" id="PF00817">
    <property type="entry name" value="IMS"/>
    <property type="match status" value="1"/>
</dbReference>
<dbReference type="InterPro" id="IPR043128">
    <property type="entry name" value="Rev_trsase/Diguanyl_cyclase"/>
</dbReference>
<dbReference type="GO" id="GO:0009432">
    <property type="term" value="P:SOS response"/>
    <property type="evidence" value="ECO:0007669"/>
    <property type="project" value="UniProtKB-KW"/>
</dbReference>
<evidence type="ECO:0000313" key="9">
    <source>
        <dbReference type="Proteomes" id="UP000284189"/>
    </source>
</evidence>
<dbReference type="InterPro" id="IPR025188">
    <property type="entry name" value="DUF4113"/>
</dbReference>
<dbReference type="GO" id="GO:0005829">
    <property type="term" value="C:cytosol"/>
    <property type="evidence" value="ECO:0007669"/>
    <property type="project" value="TreeGrafter"/>
</dbReference>
<dbReference type="Proteomes" id="UP000284189">
    <property type="component" value="Unassembled WGS sequence"/>
</dbReference>
<keyword evidence="10" id="KW-1185">Reference proteome</keyword>
<accession>A0A418N4G5</accession>
<reference evidence="8 10" key="2">
    <citation type="submission" date="2019-07" db="EMBL/GenBank/DDBJ databases">
        <title>Draft genome of two Muricauda strains isolated from deep sea.</title>
        <authorList>
            <person name="Sun C."/>
        </authorList>
    </citation>
    <scope>NUCLEOTIDE SEQUENCE [LARGE SCALE GENOMIC DNA]</scope>
    <source>
        <strain evidence="8 10">NH166</strain>
    </source>
</reference>
<dbReference type="EMBL" id="VNWL01000029">
    <property type="protein sequence ID" value="TXK00464.1"/>
    <property type="molecule type" value="Genomic_DNA"/>
</dbReference>
<keyword evidence="2" id="KW-0227">DNA damage</keyword>
<dbReference type="SUPFAM" id="SSF56672">
    <property type="entry name" value="DNA/RNA polymerases"/>
    <property type="match status" value="1"/>
</dbReference>
<gene>
    <name evidence="7" type="ORF">D2U88_16405</name>
    <name evidence="8" type="ORF">FQ019_16215</name>
</gene>
<dbReference type="Gene3D" id="3.30.70.270">
    <property type="match status" value="1"/>
</dbReference>
<evidence type="ECO:0000259" key="6">
    <source>
        <dbReference type="PROSITE" id="PS50173"/>
    </source>
</evidence>
<evidence type="ECO:0000256" key="5">
    <source>
        <dbReference type="ARBA" id="ARBA00023236"/>
    </source>
</evidence>
<dbReference type="GO" id="GO:0003887">
    <property type="term" value="F:DNA-directed DNA polymerase activity"/>
    <property type="evidence" value="ECO:0007669"/>
    <property type="project" value="TreeGrafter"/>
</dbReference>
<evidence type="ECO:0000256" key="3">
    <source>
        <dbReference type="ARBA" id="ARBA00023199"/>
    </source>
</evidence>
<evidence type="ECO:0000313" key="8">
    <source>
        <dbReference type="EMBL" id="TXK00464.1"/>
    </source>
</evidence>
<evidence type="ECO:0000313" key="10">
    <source>
        <dbReference type="Proteomes" id="UP000321528"/>
    </source>
</evidence>
<evidence type="ECO:0000313" key="7">
    <source>
        <dbReference type="EMBL" id="RIV68764.1"/>
    </source>
</evidence>
<dbReference type="EMBL" id="QXFJ01000030">
    <property type="protein sequence ID" value="RIV68764.1"/>
    <property type="molecule type" value="Genomic_DNA"/>
</dbReference>
<feature type="domain" description="UmuC" evidence="6">
    <location>
        <begin position="2"/>
        <end position="187"/>
    </location>
</feature>
<dbReference type="GO" id="GO:0042276">
    <property type="term" value="P:error-prone translesion synthesis"/>
    <property type="evidence" value="ECO:0007669"/>
    <property type="project" value="TreeGrafter"/>
</dbReference>
<dbReference type="OrthoDB" id="9808813at2"/>
<comment type="caution">
    <text evidence="7">The sequence shown here is derived from an EMBL/GenBank/DDBJ whole genome shotgun (WGS) entry which is preliminary data.</text>
</comment>
<dbReference type="PANTHER" id="PTHR11076">
    <property type="entry name" value="DNA REPAIR POLYMERASE UMUC / TRANSFERASE FAMILY MEMBER"/>
    <property type="match status" value="1"/>
</dbReference>
<keyword evidence="5" id="KW-0742">SOS response</keyword>
<dbReference type="InterPro" id="IPR017961">
    <property type="entry name" value="DNA_pol_Y-fam_little_finger"/>
</dbReference>
<name>A0A418N4G5_9FLAO</name>
<dbReference type="InterPro" id="IPR001126">
    <property type="entry name" value="UmuC"/>
</dbReference>
<keyword evidence="4" id="KW-0234">DNA repair</keyword>
<dbReference type="CDD" id="cd01700">
    <property type="entry name" value="PolY_Pol_V_umuC"/>
    <property type="match status" value="1"/>
</dbReference>
<reference evidence="7 9" key="1">
    <citation type="submission" date="2018-08" db="EMBL/GenBank/DDBJ databases">
        <title>Proposal of Muricauda 72 sp.nov. and Muricauda NH166 sp.nov., isolated from seawater.</title>
        <authorList>
            <person name="Cheng H."/>
            <person name="Wu Y.-H."/>
            <person name="Guo L.-L."/>
            <person name="Xu X.-W."/>
        </authorList>
    </citation>
    <scope>NUCLEOTIDE SEQUENCE [LARGE SCALE GENOMIC DNA]</scope>
    <source>
        <strain evidence="7 9">NH166</strain>
    </source>
</reference>
<dbReference type="PROSITE" id="PS50173">
    <property type="entry name" value="UMUC"/>
    <property type="match status" value="1"/>
</dbReference>
<keyword evidence="3" id="KW-0741">SOS mutagenesis</keyword>
<dbReference type="Proteomes" id="UP000321528">
    <property type="component" value="Unassembled WGS sequence"/>
</dbReference>
<dbReference type="Pfam" id="PF13438">
    <property type="entry name" value="DUF4113"/>
    <property type="match status" value="1"/>
</dbReference>
<sequence length="419" mass="47745">MYALIDCNNFYASCERVFDPSLNGRPVVVLSNNDGCVIARSNEAKAIGVAMGAPYFHFKKLFKQYNVKVLSSNYALYGDMSSRVMSILARFTPEIEVYSIDEAFLKFNGFHRYDLHSYGSEIKRTVERSTGIPISIGMAPTKALAKVSNKIAKKFPVQTKGVYVMEDEGKRQKALKWLQIDDVWGIGRQYGKMLQSNNVKNALDFTNLPNEFVMERMSVVGLRLKRDLEGLETLALEQPENKKAIACTRSFDTMYTELGDLQERISTFASVCGRKLRNQKSNCELIQVFISSNQFREDLPQYHGSISVRLSYPTNSTIHLTKASLVGLERIFRKGHHYKRAGIMVMGLTPDTGRQLNIFRPIDHRQGPLMKAIDRLNLMNGYDLVRFGGMDLERKWKMNRNHLSPNYTTRIDDIIKATS</sequence>
<organism evidence="7 9">
    <name type="scientific">Flagellimonas aequoris</name>
    <dbReference type="NCBI Taxonomy" id="2306997"/>
    <lineage>
        <taxon>Bacteria</taxon>
        <taxon>Pseudomonadati</taxon>
        <taxon>Bacteroidota</taxon>
        <taxon>Flavobacteriia</taxon>
        <taxon>Flavobacteriales</taxon>
        <taxon>Flavobacteriaceae</taxon>
        <taxon>Flagellimonas</taxon>
    </lineage>
</organism>
<dbReference type="GO" id="GO:0003684">
    <property type="term" value="F:damaged DNA binding"/>
    <property type="evidence" value="ECO:0007669"/>
    <property type="project" value="InterPro"/>
</dbReference>
<dbReference type="InterPro" id="IPR043502">
    <property type="entry name" value="DNA/RNA_pol_sf"/>
</dbReference>
<protein>
    <submittedName>
        <fullName evidence="7">Y-family DNA polymerase</fullName>
    </submittedName>
</protein>
<evidence type="ECO:0000256" key="2">
    <source>
        <dbReference type="ARBA" id="ARBA00022763"/>
    </source>
</evidence>
<comment type="similarity">
    <text evidence="1">Belongs to the DNA polymerase type-Y family.</text>
</comment>
<evidence type="ECO:0000256" key="1">
    <source>
        <dbReference type="ARBA" id="ARBA00010945"/>
    </source>
</evidence>
<dbReference type="Gene3D" id="3.40.1170.60">
    <property type="match status" value="1"/>
</dbReference>
<dbReference type="PANTHER" id="PTHR11076:SF34">
    <property type="entry name" value="PROTEIN UMUC"/>
    <property type="match status" value="1"/>
</dbReference>
<dbReference type="GO" id="GO:0006281">
    <property type="term" value="P:DNA repair"/>
    <property type="evidence" value="ECO:0007669"/>
    <property type="project" value="UniProtKB-KW"/>
</dbReference>
<dbReference type="AlphaFoldDB" id="A0A418N4G5"/>
<proteinExistence type="inferred from homology"/>
<evidence type="ECO:0000256" key="4">
    <source>
        <dbReference type="ARBA" id="ARBA00023204"/>
    </source>
</evidence>
<dbReference type="Pfam" id="PF11799">
    <property type="entry name" value="IMS_C"/>
    <property type="match status" value="1"/>
</dbReference>
<dbReference type="RefSeq" id="WP_119641602.1">
    <property type="nucleotide sequence ID" value="NZ_QXFJ01000030.1"/>
</dbReference>
<dbReference type="InterPro" id="IPR050116">
    <property type="entry name" value="DNA_polymerase-Y"/>
</dbReference>